<comment type="caution">
    <text evidence="20">The sequence shown here is derived from an EMBL/GenBank/DDBJ whole genome shotgun (WGS) entry which is preliminary data.</text>
</comment>
<comment type="catalytic activity">
    <reaction evidence="1">
        <text>Release of an N-terminal dipeptide, Xaa-Yaa-|-Zaa-, from a polypeptide, preferentially when Yaa is Pro, provided Zaa is neither Pro nor hydroxyproline.</text>
        <dbReference type="EC" id="3.4.14.5"/>
    </reaction>
</comment>
<dbReference type="GO" id="GO:0006508">
    <property type="term" value="P:proteolysis"/>
    <property type="evidence" value="ECO:0007669"/>
    <property type="project" value="UniProtKB-KW"/>
</dbReference>
<dbReference type="InterPro" id="IPR001375">
    <property type="entry name" value="Peptidase_S9_cat"/>
</dbReference>
<dbReference type="InterPro" id="IPR002469">
    <property type="entry name" value="Peptidase_S9B_N"/>
</dbReference>
<evidence type="ECO:0000256" key="8">
    <source>
        <dbReference type="ARBA" id="ARBA00022670"/>
    </source>
</evidence>
<comment type="subcellular location">
    <subcellularLocation>
        <location evidence="3">Vacuole membrane</location>
        <topology evidence="3">Single-pass type II membrane protein</topology>
    </subcellularLocation>
</comment>
<dbReference type="GO" id="GO:0005886">
    <property type="term" value="C:plasma membrane"/>
    <property type="evidence" value="ECO:0007669"/>
    <property type="project" value="TreeGrafter"/>
</dbReference>
<dbReference type="FunFam" id="3.40.50.1820:FF:000003">
    <property type="entry name" value="Dipeptidyl peptidase 4"/>
    <property type="match status" value="1"/>
</dbReference>
<dbReference type="Proteomes" id="UP000266188">
    <property type="component" value="Unassembled WGS sequence"/>
</dbReference>
<feature type="region of interest" description="Disordered" evidence="16">
    <location>
        <begin position="1"/>
        <end position="88"/>
    </location>
</feature>
<protein>
    <recommendedName>
        <fullName evidence="5">dipeptidyl-peptidase IV</fullName>
        <ecNumber evidence="5">3.4.14.5</ecNumber>
    </recommendedName>
</protein>
<name>A0A3A2ZNQ9_9EURO</name>
<evidence type="ECO:0000256" key="4">
    <source>
        <dbReference type="ARBA" id="ARBA00006150"/>
    </source>
</evidence>
<evidence type="ECO:0000313" key="21">
    <source>
        <dbReference type="Proteomes" id="UP000266188"/>
    </source>
</evidence>
<evidence type="ECO:0000256" key="14">
    <source>
        <dbReference type="ARBA" id="ARBA00023136"/>
    </source>
</evidence>
<dbReference type="GO" id="GO:0005774">
    <property type="term" value="C:vacuolar membrane"/>
    <property type="evidence" value="ECO:0007669"/>
    <property type="project" value="UniProtKB-SubCell"/>
</dbReference>
<keyword evidence="8" id="KW-0645">Protease</keyword>
<dbReference type="InterPro" id="IPR002471">
    <property type="entry name" value="Pept_S9_AS"/>
</dbReference>
<proteinExistence type="inferred from homology"/>
<evidence type="ECO:0000256" key="1">
    <source>
        <dbReference type="ARBA" id="ARBA00001257"/>
    </source>
</evidence>
<evidence type="ECO:0000256" key="10">
    <source>
        <dbReference type="ARBA" id="ARBA00022801"/>
    </source>
</evidence>
<dbReference type="STRING" id="2070753.A0A3A2ZNQ9"/>
<dbReference type="SUPFAM" id="SSF53474">
    <property type="entry name" value="alpha/beta-Hydrolases"/>
    <property type="match status" value="1"/>
</dbReference>
<keyword evidence="15" id="KW-0325">Glycoprotein</keyword>
<dbReference type="SUPFAM" id="SSF82171">
    <property type="entry name" value="DPP6 N-terminal domain-like"/>
    <property type="match status" value="1"/>
</dbReference>
<dbReference type="OrthoDB" id="16520at2759"/>
<feature type="domain" description="Dipeptidylpeptidase IV N-terminal" evidence="19">
    <location>
        <begin position="241"/>
        <end position="615"/>
    </location>
</feature>
<evidence type="ECO:0000256" key="7">
    <source>
        <dbReference type="ARBA" id="ARBA00022554"/>
    </source>
</evidence>
<dbReference type="PROSITE" id="PS00708">
    <property type="entry name" value="PRO_ENDOPEP_SER"/>
    <property type="match status" value="1"/>
</dbReference>
<sequence>MPVPDDNEAQESVPLTRPRSSSSVSHSSSDSGLSSVESAFLGVGETNKKEVEFTGTDGGEDPYRDLEDGNNATADEPFLGPGSRKSQKGSTRTKRILWLLGILCIGGWVLAFILFLAKPRSAGYEVSSEPPGPDKDWPSVAGAYDDSVPGSIPSSPYGKPVALDDVLKSRWTPKDHAITWVPGVNGEDGMLLEVGEPGGNGYLRLEDVRSRNDKSAGKVLMETPFVRAEGSAFISSKFWPSPDMRKILLLSDYEKNWRHSYTGRYWIFDVETQSAEPLDPRDSKSRIQLAHWSPGSDSVVFVRGNNLFLRKLDSEKVVPITNDGGKDVFYGAPDWVYEEEVFGDNSVTWWSNDGKFIAFLRTNESAVPEYPVQYFLSSPSGKKPPPGHENYPEVRHIKYPKAGAPNPTIELQFYNVEKEEVFSVNLDDEFPDEDRIIIEVLWASEGKLILRETNRESDIVKIFLIDANTKSGKLVRLEDIAGLDGGWVEPARTTRFIPADPANGRPDDGYIDTVIHRGYDHLAYFAPLDNPDPVMLTSGEWEVIDAPSALDLQRGLVYFIATKEAPTQRHVYSVKLDGSDLRPVTDTSKIGYYDVSFSSGASYALISYQGPNVPWQSIISTQDNSYEEIIEDNSKIKSMVDEFALPKKVFQNITVDGYTLQLVERRPPQFDPKKKYPVLFYLYNGPGSQYVNQKFSVDFQAYVASNLGYIVVTLDGRGTGYSGREIRCIIRGNLGHYESRDQIEAAKMWAKKGYVDESRMAIWGWSYGGYMTLKILEQDAGETFQYGMSVAPVTDWEFYDSVYTERYMHTPDHNREGYRNASISDMDALSQSVRFLVMHGASDDNVHLQSTLVLLDKLDLANVENYDVHVFPDSAHTIQFHNAHAMVYGRELLPFPPVSL</sequence>
<dbReference type="PANTHER" id="PTHR11731">
    <property type="entry name" value="PROTEASE FAMILY S9B,C DIPEPTIDYL-PEPTIDASE IV-RELATED"/>
    <property type="match status" value="1"/>
</dbReference>
<evidence type="ECO:0000256" key="15">
    <source>
        <dbReference type="ARBA" id="ARBA00023180"/>
    </source>
</evidence>
<dbReference type="PANTHER" id="PTHR11731:SF200">
    <property type="entry name" value="DIPEPTIDYL PEPTIDASE 10, ISOFORM B"/>
    <property type="match status" value="1"/>
</dbReference>
<evidence type="ECO:0000256" key="11">
    <source>
        <dbReference type="ARBA" id="ARBA00022825"/>
    </source>
</evidence>
<reference evidence="21" key="1">
    <citation type="submission" date="2017-02" db="EMBL/GenBank/DDBJ databases">
        <authorList>
            <person name="Tafer H."/>
            <person name="Lopandic K."/>
        </authorList>
    </citation>
    <scope>NUCLEOTIDE SEQUENCE [LARGE SCALE GENOMIC DNA]</scope>
    <source>
        <strain evidence="21">CBS 366.77</strain>
    </source>
</reference>
<gene>
    <name evidence="20" type="ORF">PHISCL_04612</name>
</gene>
<keyword evidence="6" id="KW-0031">Aminopeptidase</keyword>
<dbReference type="GO" id="GO:0004252">
    <property type="term" value="F:serine-type endopeptidase activity"/>
    <property type="evidence" value="ECO:0007669"/>
    <property type="project" value="InterPro"/>
</dbReference>
<evidence type="ECO:0000256" key="9">
    <source>
        <dbReference type="ARBA" id="ARBA00022692"/>
    </source>
</evidence>
<keyword evidence="11" id="KW-0720">Serine protease</keyword>
<evidence type="ECO:0000313" key="20">
    <source>
        <dbReference type="EMBL" id="RJE23047.1"/>
    </source>
</evidence>
<dbReference type="InterPro" id="IPR050278">
    <property type="entry name" value="Serine_Prot_S9B/DPPIV"/>
</dbReference>
<evidence type="ECO:0000256" key="12">
    <source>
        <dbReference type="ARBA" id="ARBA00022968"/>
    </source>
</evidence>
<comment type="function">
    <text evidence="2">Type IV dipeptidyl-peptidase which removes N-terminal dipeptides sequentially from polypeptides having unsubstituted N-termini provided that the penultimate residue is proline.</text>
</comment>
<keyword evidence="13 17" id="KW-1133">Transmembrane helix</keyword>
<dbReference type="EC" id="3.4.14.5" evidence="5"/>
<dbReference type="Pfam" id="PF00326">
    <property type="entry name" value="Peptidase_S9"/>
    <property type="match status" value="1"/>
</dbReference>
<feature type="transmembrane region" description="Helical" evidence="17">
    <location>
        <begin position="96"/>
        <end position="117"/>
    </location>
</feature>
<dbReference type="AlphaFoldDB" id="A0A3A2ZNQ9"/>
<dbReference type="Pfam" id="PF00930">
    <property type="entry name" value="DPPIV_N"/>
    <property type="match status" value="1"/>
</dbReference>
<evidence type="ECO:0000256" key="13">
    <source>
        <dbReference type="ARBA" id="ARBA00022989"/>
    </source>
</evidence>
<keyword evidence="14 17" id="KW-0472">Membrane</keyword>
<feature type="domain" description="Peptidase S9 prolyl oligopeptidase catalytic" evidence="18">
    <location>
        <begin position="696"/>
        <end position="888"/>
    </location>
</feature>
<organism evidence="20 21">
    <name type="scientific">Aspergillus sclerotialis</name>
    <dbReference type="NCBI Taxonomy" id="2070753"/>
    <lineage>
        <taxon>Eukaryota</taxon>
        <taxon>Fungi</taxon>
        <taxon>Dikarya</taxon>
        <taxon>Ascomycota</taxon>
        <taxon>Pezizomycotina</taxon>
        <taxon>Eurotiomycetes</taxon>
        <taxon>Eurotiomycetidae</taxon>
        <taxon>Eurotiales</taxon>
        <taxon>Aspergillaceae</taxon>
        <taxon>Aspergillus</taxon>
        <taxon>Aspergillus subgen. Polypaecilum</taxon>
    </lineage>
</organism>
<evidence type="ECO:0000256" key="5">
    <source>
        <dbReference type="ARBA" id="ARBA00012062"/>
    </source>
</evidence>
<evidence type="ECO:0000256" key="3">
    <source>
        <dbReference type="ARBA" id="ARBA00004576"/>
    </source>
</evidence>
<evidence type="ECO:0000256" key="2">
    <source>
        <dbReference type="ARBA" id="ARBA00002218"/>
    </source>
</evidence>
<evidence type="ECO:0000256" key="16">
    <source>
        <dbReference type="SAM" id="MobiDB-lite"/>
    </source>
</evidence>
<comment type="similarity">
    <text evidence="4">Belongs to the peptidase S9B family.</text>
</comment>
<dbReference type="EMBL" id="MVGC01000138">
    <property type="protein sequence ID" value="RJE23047.1"/>
    <property type="molecule type" value="Genomic_DNA"/>
</dbReference>
<dbReference type="GO" id="GO:0008239">
    <property type="term" value="F:dipeptidyl-peptidase activity"/>
    <property type="evidence" value="ECO:0007669"/>
    <property type="project" value="UniProtKB-EC"/>
</dbReference>
<evidence type="ECO:0000256" key="6">
    <source>
        <dbReference type="ARBA" id="ARBA00022438"/>
    </source>
</evidence>
<dbReference type="Gene3D" id="2.140.10.30">
    <property type="entry name" value="Dipeptidylpeptidase IV, N-terminal domain"/>
    <property type="match status" value="1"/>
</dbReference>
<keyword evidence="9 17" id="KW-0812">Transmembrane</keyword>
<keyword evidence="21" id="KW-1185">Reference proteome</keyword>
<keyword evidence="12" id="KW-0735">Signal-anchor</keyword>
<feature type="compositionally biased region" description="Low complexity" evidence="16">
    <location>
        <begin position="20"/>
        <end position="38"/>
    </location>
</feature>
<dbReference type="Gene3D" id="3.40.50.1820">
    <property type="entry name" value="alpha/beta hydrolase"/>
    <property type="match status" value="1"/>
</dbReference>
<keyword evidence="7" id="KW-0926">Vacuole</keyword>
<dbReference type="GO" id="GO:0004177">
    <property type="term" value="F:aminopeptidase activity"/>
    <property type="evidence" value="ECO:0007669"/>
    <property type="project" value="UniProtKB-KW"/>
</dbReference>
<evidence type="ECO:0000259" key="19">
    <source>
        <dbReference type="Pfam" id="PF00930"/>
    </source>
</evidence>
<evidence type="ECO:0000259" key="18">
    <source>
        <dbReference type="Pfam" id="PF00326"/>
    </source>
</evidence>
<keyword evidence="10" id="KW-0378">Hydrolase</keyword>
<evidence type="ECO:0000256" key="17">
    <source>
        <dbReference type="SAM" id="Phobius"/>
    </source>
</evidence>
<dbReference type="InterPro" id="IPR029058">
    <property type="entry name" value="AB_hydrolase_fold"/>
</dbReference>
<accession>A0A3A2ZNQ9</accession>